<dbReference type="InterPro" id="IPR012171">
    <property type="entry name" value="Fatty_acid_desaturase"/>
</dbReference>
<evidence type="ECO:0000313" key="3">
    <source>
        <dbReference type="EMBL" id="CAB4270937.1"/>
    </source>
</evidence>
<dbReference type="PANTHER" id="PTHR32100">
    <property type="entry name" value="OMEGA-6 FATTY ACID DESATURASE, CHLOROPLASTIC"/>
    <property type="match status" value="1"/>
</dbReference>
<reference evidence="4 5" key="2">
    <citation type="submission" date="2020-05" db="EMBL/GenBank/DDBJ databases">
        <authorList>
            <person name="Campoy J."/>
            <person name="Schneeberger K."/>
            <person name="Spophaly S."/>
        </authorList>
    </citation>
    <scope>NUCLEOTIDE SEQUENCE [LARGE SCALE GENOMIC DNA]</scope>
    <source>
        <strain evidence="4">PruArmRojPasFocal</strain>
    </source>
</reference>
<dbReference type="Proteomes" id="UP000507245">
    <property type="component" value="Unassembled WGS sequence"/>
</dbReference>
<evidence type="ECO:0000313" key="6">
    <source>
        <dbReference type="Proteomes" id="UP000507245"/>
    </source>
</evidence>
<dbReference type="EMBL" id="CAEKDK010000002">
    <property type="protein sequence ID" value="CAB4270937.1"/>
    <property type="molecule type" value="Genomic_DNA"/>
</dbReference>
<evidence type="ECO:0000256" key="1">
    <source>
        <dbReference type="ARBA" id="ARBA00023098"/>
    </source>
</evidence>
<dbReference type="OrthoDB" id="1461976at2759"/>
<sequence length="71" mass="7914">MFTLPFPMLAYPFYLRSRSPGKSGSHFDPNSELFVPNERKNITTSTACWTAMAALLVGLSFVMGPGQMRKL</sequence>
<accession>A0A6J5WI21</accession>
<reference evidence="6" key="1">
    <citation type="journal article" date="2020" name="Genome Biol.">
        <title>Gamete binning: chromosome-level and haplotype-resolved genome assembly enabled by high-throughput single-cell sequencing of gamete genomes.</title>
        <authorList>
            <person name="Campoy J.A."/>
            <person name="Sun H."/>
            <person name="Goel M."/>
            <person name="Jiao W.-B."/>
            <person name="Folz-Donahue K."/>
            <person name="Wang N."/>
            <person name="Rubio M."/>
            <person name="Liu C."/>
            <person name="Kukat C."/>
            <person name="Ruiz D."/>
            <person name="Huettel B."/>
            <person name="Schneeberger K."/>
        </authorList>
    </citation>
    <scope>NUCLEOTIDE SEQUENCE [LARGE SCALE GENOMIC DNA]</scope>
    <source>
        <strain evidence="6">cv. Rojo Pasion</strain>
    </source>
</reference>
<evidence type="ECO:0000256" key="2">
    <source>
        <dbReference type="SAM" id="Phobius"/>
    </source>
</evidence>
<gene>
    <name evidence="3" type="ORF">CURHAP_LOCUS17255</name>
    <name evidence="4" type="ORF">ORAREDHAP_LOCUS16869</name>
</gene>
<dbReference type="Proteomes" id="UP000507222">
    <property type="component" value="Unassembled WGS sequence"/>
</dbReference>
<keyword evidence="6" id="KW-1185">Reference proteome</keyword>
<dbReference type="GO" id="GO:0006629">
    <property type="term" value="P:lipid metabolic process"/>
    <property type="evidence" value="ECO:0007669"/>
    <property type="project" value="UniProtKB-KW"/>
</dbReference>
<feature type="transmembrane region" description="Helical" evidence="2">
    <location>
        <begin position="42"/>
        <end position="62"/>
    </location>
</feature>
<keyword evidence="2" id="KW-1133">Transmembrane helix</keyword>
<keyword evidence="2" id="KW-0812">Transmembrane</keyword>
<evidence type="ECO:0000313" key="4">
    <source>
        <dbReference type="EMBL" id="CAB4301366.1"/>
    </source>
</evidence>
<protein>
    <submittedName>
        <fullName evidence="4">Uncharacterized protein</fullName>
    </submittedName>
</protein>
<dbReference type="EMBL" id="CAEKKB010000002">
    <property type="protein sequence ID" value="CAB4301366.1"/>
    <property type="molecule type" value="Genomic_DNA"/>
</dbReference>
<evidence type="ECO:0000313" key="5">
    <source>
        <dbReference type="Proteomes" id="UP000507222"/>
    </source>
</evidence>
<organism evidence="4 6">
    <name type="scientific">Prunus armeniaca</name>
    <name type="common">Apricot</name>
    <name type="synonym">Armeniaca vulgaris</name>
    <dbReference type="NCBI Taxonomy" id="36596"/>
    <lineage>
        <taxon>Eukaryota</taxon>
        <taxon>Viridiplantae</taxon>
        <taxon>Streptophyta</taxon>
        <taxon>Embryophyta</taxon>
        <taxon>Tracheophyta</taxon>
        <taxon>Spermatophyta</taxon>
        <taxon>Magnoliopsida</taxon>
        <taxon>eudicotyledons</taxon>
        <taxon>Gunneridae</taxon>
        <taxon>Pentapetalae</taxon>
        <taxon>rosids</taxon>
        <taxon>fabids</taxon>
        <taxon>Rosales</taxon>
        <taxon>Rosaceae</taxon>
        <taxon>Amygdaloideae</taxon>
        <taxon>Amygdaleae</taxon>
        <taxon>Prunus</taxon>
    </lineage>
</organism>
<dbReference type="GO" id="GO:0016491">
    <property type="term" value="F:oxidoreductase activity"/>
    <property type="evidence" value="ECO:0007669"/>
    <property type="project" value="InterPro"/>
</dbReference>
<dbReference type="AlphaFoldDB" id="A0A6J5WI21"/>
<keyword evidence="2" id="KW-0472">Membrane</keyword>
<proteinExistence type="predicted"/>
<name>A0A6J5WI21_PRUAR</name>
<keyword evidence="1" id="KW-0443">Lipid metabolism</keyword>